<dbReference type="EMBL" id="AMZN01000002">
    <property type="protein sequence ID" value="ELR73801.1"/>
    <property type="molecule type" value="Genomic_DNA"/>
</dbReference>
<comment type="similarity">
    <text evidence="1">Belongs to the CapA family.</text>
</comment>
<keyword evidence="4" id="KW-1185">Reference proteome</keyword>
<evidence type="ECO:0000259" key="2">
    <source>
        <dbReference type="SMART" id="SM00854"/>
    </source>
</evidence>
<feature type="domain" description="Capsule synthesis protein CapA" evidence="2">
    <location>
        <begin position="59"/>
        <end position="302"/>
    </location>
</feature>
<protein>
    <submittedName>
        <fullName evidence="3">Capsule biosynthesis protein capA</fullName>
    </submittedName>
</protein>
<evidence type="ECO:0000313" key="4">
    <source>
        <dbReference type="Proteomes" id="UP000011135"/>
    </source>
</evidence>
<reference evidence="3 4" key="1">
    <citation type="submission" date="2012-12" db="EMBL/GenBank/DDBJ databases">
        <title>Genome assembly of Fulvivirga imtechensis AK7.</title>
        <authorList>
            <person name="Nupur N."/>
            <person name="Khatri I."/>
            <person name="Kumar R."/>
            <person name="Subramanian S."/>
            <person name="Pinnaka A."/>
        </authorList>
    </citation>
    <scope>NUCLEOTIDE SEQUENCE [LARGE SCALE GENOMIC DNA]</scope>
    <source>
        <strain evidence="3 4">AK7</strain>
    </source>
</reference>
<dbReference type="PANTHER" id="PTHR33393:SF11">
    <property type="entry name" value="POLYGLUTAMINE SYNTHESIS ACCESSORY PROTEIN RV0574C-RELATED"/>
    <property type="match status" value="1"/>
</dbReference>
<dbReference type="PATRIC" id="fig|1237149.3.peg.174"/>
<evidence type="ECO:0000313" key="3">
    <source>
        <dbReference type="EMBL" id="ELR73801.1"/>
    </source>
</evidence>
<dbReference type="STRING" id="1237149.C900_01411"/>
<dbReference type="RefSeq" id="WP_009577611.1">
    <property type="nucleotide sequence ID" value="NZ_AMZN01000002.1"/>
</dbReference>
<dbReference type="eggNOG" id="COG2843">
    <property type="taxonomic scope" value="Bacteria"/>
</dbReference>
<evidence type="ECO:0000256" key="1">
    <source>
        <dbReference type="ARBA" id="ARBA00005662"/>
    </source>
</evidence>
<dbReference type="Gene3D" id="3.60.21.10">
    <property type="match status" value="1"/>
</dbReference>
<gene>
    <name evidence="3" type="ORF">C900_01411</name>
</gene>
<dbReference type="CDD" id="cd07381">
    <property type="entry name" value="MPP_CapA"/>
    <property type="match status" value="1"/>
</dbReference>
<dbReference type="InterPro" id="IPR052169">
    <property type="entry name" value="CW_Biosynth-Accessory"/>
</dbReference>
<organism evidence="3 4">
    <name type="scientific">Fulvivirga imtechensis AK7</name>
    <dbReference type="NCBI Taxonomy" id="1237149"/>
    <lineage>
        <taxon>Bacteria</taxon>
        <taxon>Pseudomonadati</taxon>
        <taxon>Bacteroidota</taxon>
        <taxon>Cytophagia</taxon>
        <taxon>Cytophagales</taxon>
        <taxon>Fulvivirgaceae</taxon>
        <taxon>Fulvivirga</taxon>
    </lineage>
</organism>
<dbReference type="Pfam" id="PF09587">
    <property type="entry name" value="PGA_cap"/>
    <property type="match status" value="1"/>
</dbReference>
<dbReference type="SMART" id="SM00854">
    <property type="entry name" value="PGA_cap"/>
    <property type="match status" value="1"/>
</dbReference>
<proteinExistence type="inferred from homology"/>
<dbReference type="AlphaFoldDB" id="L8JXN1"/>
<comment type="caution">
    <text evidence="3">The sequence shown here is derived from an EMBL/GenBank/DDBJ whole genome shotgun (WGS) entry which is preliminary data.</text>
</comment>
<dbReference type="PANTHER" id="PTHR33393">
    <property type="entry name" value="POLYGLUTAMINE SYNTHESIS ACCESSORY PROTEIN RV0574C-RELATED"/>
    <property type="match status" value="1"/>
</dbReference>
<dbReference type="InterPro" id="IPR019079">
    <property type="entry name" value="Capsule_synth_CapA"/>
</dbReference>
<accession>L8JXN1</accession>
<dbReference type="InterPro" id="IPR029052">
    <property type="entry name" value="Metallo-depent_PP-like"/>
</dbReference>
<dbReference type="SUPFAM" id="SSF56300">
    <property type="entry name" value="Metallo-dependent phosphatases"/>
    <property type="match status" value="1"/>
</dbReference>
<dbReference type="Proteomes" id="UP000011135">
    <property type="component" value="Unassembled WGS sequence"/>
</dbReference>
<sequence length="380" mass="41788">MLSLIFSACKVAQRPGAAGDQPEVAKTDTVTIPVDTTAARYIPDTVELNVHRIFKDTVSIIGVGDIMLGTNFPESWYLPPDEGRGLLAEVTPILQNADITFGNLEGVILNEGGDPKYCKDPKICYIFRSPEYMAQRLKEAGFDVMSTANNHAGDFGDPGRLNTMRTLDSLGIEHAGLLTRPFTTFEMEGMKYGFAAFAPNTGTVSINDLSNAGKIIAHLDSISDIVIVSFHGGAEGSKYQHVTRENEYFYGENRGNVYEFAHHVIDAGADVVFGHGPHVTRAVEVYKERFISYSLGNFATYARFNLRGDNGLAPIIKVFTNSEGKFLYAEVTPIIQHAPGGPSIDPEKQVIRRLQQLTEKDFPEVKIKIDDSGIITYIQD</sequence>
<name>L8JXN1_9BACT</name>